<dbReference type="PANTHER" id="PTHR30413">
    <property type="entry name" value="INNER MEMBRANE TRANSPORT PERMEASE"/>
    <property type="match status" value="1"/>
</dbReference>
<keyword evidence="10 11" id="KW-0472">Membrane</keyword>
<evidence type="ECO:0000256" key="7">
    <source>
        <dbReference type="ARBA" id="ARBA00022903"/>
    </source>
</evidence>
<feature type="transmembrane region" description="Helical" evidence="11">
    <location>
        <begin position="62"/>
        <end position="83"/>
    </location>
</feature>
<comment type="caution">
    <text evidence="14">The sequence shown here is derived from an EMBL/GenBank/DDBJ whole genome shotgun (WGS) entry which is preliminary data.</text>
</comment>
<proteinExistence type="inferred from homology"/>
<reference evidence="14 15" key="1">
    <citation type="submission" date="2019-07" db="EMBL/GenBank/DDBJ databases">
        <title>Diversity of Bacteria from Kongsfjorden, Arctic.</title>
        <authorList>
            <person name="Yu Y."/>
        </authorList>
    </citation>
    <scope>NUCLEOTIDE SEQUENCE [LARGE SCALE GENOMIC DNA]</scope>
    <source>
        <strain evidence="14 15">SM1923</strain>
    </source>
</reference>
<evidence type="ECO:0000256" key="10">
    <source>
        <dbReference type="ARBA" id="ARBA00023136"/>
    </source>
</evidence>
<protein>
    <recommendedName>
        <fullName evidence="11">Transport permease protein</fullName>
    </recommendedName>
</protein>
<evidence type="ECO:0000256" key="2">
    <source>
        <dbReference type="ARBA" id="ARBA00007783"/>
    </source>
</evidence>
<evidence type="ECO:0000259" key="13">
    <source>
        <dbReference type="PROSITE" id="PS51012"/>
    </source>
</evidence>
<accession>A0A558HQ84</accession>
<evidence type="ECO:0000256" key="6">
    <source>
        <dbReference type="ARBA" id="ARBA00022692"/>
    </source>
</evidence>
<feature type="transmembrane region" description="Helical" evidence="11">
    <location>
        <begin position="264"/>
        <end position="283"/>
    </location>
</feature>
<feature type="compositionally biased region" description="Polar residues" evidence="12">
    <location>
        <begin position="1"/>
        <end position="11"/>
    </location>
</feature>
<dbReference type="RefSeq" id="WP_144727151.1">
    <property type="nucleotide sequence ID" value="NZ_CAWOWR010000097.1"/>
</dbReference>
<feature type="domain" description="ABC transmembrane type-2" evidence="13">
    <location>
        <begin position="60"/>
        <end position="283"/>
    </location>
</feature>
<feature type="transmembrane region" description="Helical" evidence="11">
    <location>
        <begin position="175"/>
        <end position="199"/>
    </location>
</feature>
<gene>
    <name evidence="14" type="ORF">FQP86_07125</name>
</gene>
<evidence type="ECO:0000256" key="11">
    <source>
        <dbReference type="RuleBase" id="RU361157"/>
    </source>
</evidence>
<dbReference type="InterPro" id="IPR013525">
    <property type="entry name" value="ABC2_TM"/>
</dbReference>
<dbReference type="Pfam" id="PF01061">
    <property type="entry name" value="ABC2_membrane"/>
    <property type="match status" value="1"/>
</dbReference>
<dbReference type="GO" id="GO:0043190">
    <property type="term" value="C:ATP-binding cassette (ABC) transporter complex"/>
    <property type="evidence" value="ECO:0007669"/>
    <property type="project" value="InterPro"/>
</dbReference>
<evidence type="ECO:0000256" key="5">
    <source>
        <dbReference type="ARBA" id="ARBA00022597"/>
    </source>
</evidence>
<dbReference type="GO" id="GO:0015774">
    <property type="term" value="P:polysaccharide transport"/>
    <property type="evidence" value="ECO:0007669"/>
    <property type="project" value="UniProtKB-KW"/>
</dbReference>
<comment type="similarity">
    <text evidence="2 11">Belongs to the ABC-2 integral membrane protein family.</text>
</comment>
<feature type="region of interest" description="Disordered" evidence="12">
    <location>
        <begin position="1"/>
        <end position="27"/>
    </location>
</feature>
<dbReference type="InterPro" id="IPR000412">
    <property type="entry name" value="ABC_2_transport"/>
</dbReference>
<keyword evidence="15" id="KW-1185">Reference proteome</keyword>
<dbReference type="OrthoDB" id="9814458at2"/>
<dbReference type="EMBL" id="VNFH01000004">
    <property type="protein sequence ID" value="TVU71290.1"/>
    <property type="molecule type" value="Genomic_DNA"/>
</dbReference>
<organism evidence="14 15">
    <name type="scientific">Cobetia crustatorum</name>
    <dbReference type="NCBI Taxonomy" id="553385"/>
    <lineage>
        <taxon>Bacteria</taxon>
        <taxon>Pseudomonadati</taxon>
        <taxon>Pseudomonadota</taxon>
        <taxon>Gammaproteobacteria</taxon>
        <taxon>Oceanospirillales</taxon>
        <taxon>Halomonadaceae</taxon>
        <taxon>Cobetia</taxon>
    </lineage>
</organism>
<dbReference type="PIRSF" id="PIRSF006648">
    <property type="entry name" value="DrrB"/>
    <property type="match status" value="1"/>
</dbReference>
<evidence type="ECO:0000256" key="1">
    <source>
        <dbReference type="ARBA" id="ARBA00004651"/>
    </source>
</evidence>
<evidence type="ECO:0000256" key="12">
    <source>
        <dbReference type="SAM" id="MobiDB-lite"/>
    </source>
</evidence>
<dbReference type="GO" id="GO:0015920">
    <property type="term" value="P:lipopolysaccharide transport"/>
    <property type="evidence" value="ECO:0007669"/>
    <property type="project" value="TreeGrafter"/>
</dbReference>
<dbReference type="GO" id="GO:0140359">
    <property type="term" value="F:ABC-type transporter activity"/>
    <property type="evidence" value="ECO:0007669"/>
    <property type="project" value="InterPro"/>
</dbReference>
<keyword evidence="3 11" id="KW-0813">Transport</keyword>
<feature type="transmembrane region" description="Helical" evidence="11">
    <location>
        <begin position="145"/>
        <end position="163"/>
    </location>
</feature>
<evidence type="ECO:0000313" key="14">
    <source>
        <dbReference type="EMBL" id="TVU71290.1"/>
    </source>
</evidence>
<name>A0A558HQ84_9GAMM</name>
<keyword evidence="8 11" id="KW-1133">Transmembrane helix</keyword>
<keyword evidence="5" id="KW-0762">Sugar transport</keyword>
<dbReference type="STRING" id="553385.GCA_000591415_00604"/>
<keyword evidence="9" id="KW-0625">Polysaccharide transport</keyword>
<dbReference type="Proteomes" id="UP000319941">
    <property type="component" value="Unassembled WGS sequence"/>
</dbReference>
<dbReference type="InterPro" id="IPR047817">
    <property type="entry name" value="ABC2_TM_bact-type"/>
</dbReference>
<evidence type="ECO:0000256" key="9">
    <source>
        <dbReference type="ARBA" id="ARBA00023047"/>
    </source>
</evidence>
<sequence length="290" mass="32217">MANDLGTSSDNPAGAGSQGIDANANKVSGPKARSAWAVTRSVWFAMFMREAIGRTMTDRMGWFWMIAEPALLLLVMIGIRSFIRGDKLIINAPFIPWMLVGMMGFFLIREGMMQGLGAINANKALFAYRQVHPIDGVLVRNVLDGLIRTVIFLLFMVGGLMVGTDFRPDNGFQALGGWLSLWLFGLGLGLVTSVLGSLVPEVSKIIRMLNMPLLILSGVIMPLNQLPHYLLEYLMLNPIVHGLEYIRSGFFEGYQVVHGTSMTYFWAWTLSTVALGLLMHVRFKERLKSQ</sequence>
<dbReference type="PRINTS" id="PR00164">
    <property type="entry name" value="ABC2TRNSPORT"/>
</dbReference>
<keyword evidence="4 11" id="KW-1003">Cell membrane</keyword>
<comment type="subcellular location">
    <subcellularLocation>
        <location evidence="11">Cell inner membrane</location>
        <topology evidence="11">Multi-pass membrane protein</topology>
    </subcellularLocation>
    <subcellularLocation>
        <location evidence="1">Cell membrane</location>
        <topology evidence="1">Multi-pass membrane protein</topology>
    </subcellularLocation>
</comment>
<dbReference type="PROSITE" id="PS51012">
    <property type="entry name" value="ABC_TM2"/>
    <property type="match status" value="1"/>
</dbReference>
<evidence type="ECO:0000313" key="15">
    <source>
        <dbReference type="Proteomes" id="UP000319941"/>
    </source>
</evidence>
<evidence type="ECO:0000256" key="4">
    <source>
        <dbReference type="ARBA" id="ARBA00022475"/>
    </source>
</evidence>
<feature type="transmembrane region" description="Helical" evidence="11">
    <location>
        <begin position="89"/>
        <end position="108"/>
    </location>
</feature>
<dbReference type="PANTHER" id="PTHR30413:SF10">
    <property type="entry name" value="CAPSULE POLYSACCHARIDE EXPORT INNER-MEMBRANE PROTEIN CTRC"/>
    <property type="match status" value="1"/>
</dbReference>
<keyword evidence="7" id="KW-0972">Capsule biogenesis/degradation</keyword>
<evidence type="ECO:0000256" key="8">
    <source>
        <dbReference type="ARBA" id="ARBA00022989"/>
    </source>
</evidence>
<evidence type="ECO:0000256" key="3">
    <source>
        <dbReference type="ARBA" id="ARBA00022448"/>
    </source>
</evidence>
<feature type="transmembrane region" description="Helical" evidence="11">
    <location>
        <begin position="211"/>
        <end position="231"/>
    </location>
</feature>
<dbReference type="AlphaFoldDB" id="A0A558HQ84"/>
<keyword evidence="6 11" id="KW-0812">Transmembrane</keyword>